<dbReference type="FunFam" id="3.40.640.10:FF:000033">
    <property type="entry name" value="Aspartate aminotransferase"/>
    <property type="match status" value="1"/>
</dbReference>
<dbReference type="Gene3D" id="3.40.640.10">
    <property type="entry name" value="Type I PLP-dependent aspartate aminotransferase-like (Major domain)"/>
    <property type="match status" value="1"/>
</dbReference>
<name>A0A538TQ44_UNCEI</name>
<dbReference type="InterPro" id="IPR015424">
    <property type="entry name" value="PyrdxlP-dep_Trfase"/>
</dbReference>
<dbReference type="GO" id="GO:0006520">
    <property type="term" value="P:amino acid metabolic process"/>
    <property type="evidence" value="ECO:0007669"/>
    <property type="project" value="InterPro"/>
</dbReference>
<dbReference type="InterPro" id="IPR015422">
    <property type="entry name" value="PyrdxlP-dep_Trfase_small"/>
</dbReference>
<sequence length="404" mass="43302">MTLRVSRLAQRVGHSGTMAVDDRMQALRGLGHDIVSLGAGQLDFDTPAPIGEAGARAITSGQTRYTPVAGTAGLRAAVRSKFERDNRLLYAEDEVIVGAGAKNVIFHALLALVDPEDVVIVPVPCWPSYPPMVAIAGGRVVGARLDARRGYKLTVEGLVSAVAEGRGRTRGLILNSPHNPTGAVYSAEEYARIAEVVEGENLWAISDEIYEHLTYDGAFTSFATLPKMRERVVTANGVSKAFAMTGWRLGYAGGPRAVVRAMEALQSHTSGNPSSISQAAAEAALRLSLDGDPALAETRRAMFQAMLQRRELACRELASLPDVHLVRPAGAFYVFADFSRHFGRELSGKKIQGSTDLAEHLLEHAGVATVPGVVFGDDRCLRVSFATSTEELSVALQRIRKALS</sequence>
<comment type="caution">
    <text evidence="8">The sequence shown here is derived from an EMBL/GenBank/DDBJ whole genome shotgun (WGS) entry which is preliminary data.</text>
</comment>
<dbReference type="GO" id="GO:0008483">
    <property type="term" value="F:transaminase activity"/>
    <property type="evidence" value="ECO:0007669"/>
    <property type="project" value="UniProtKB-KW"/>
</dbReference>
<dbReference type="PANTHER" id="PTHR46383:SF1">
    <property type="entry name" value="ASPARTATE AMINOTRANSFERASE"/>
    <property type="match status" value="1"/>
</dbReference>
<dbReference type="InterPro" id="IPR015421">
    <property type="entry name" value="PyrdxlP-dep_Trfase_major"/>
</dbReference>
<dbReference type="CDD" id="cd00609">
    <property type="entry name" value="AAT_like"/>
    <property type="match status" value="1"/>
</dbReference>
<protein>
    <recommendedName>
        <fullName evidence="6">Aminotransferase</fullName>
        <ecNumber evidence="6">2.6.1.-</ecNumber>
    </recommendedName>
</protein>
<gene>
    <name evidence="8" type="ORF">E6K78_07185</name>
</gene>
<evidence type="ECO:0000256" key="4">
    <source>
        <dbReference type="ARBA" id="ARBA00022679"/>
    </source>
</evidence>
<comment type="cofactor">
    <cofactor evidence="1 6">
        <name>pyridoxal 5'-phosphate</name>
        <dbReference type="ChEBI" id="CHEBI:597326"/>
    </cofactor>
</comment>
<dbReference type="PANTHER" id="PTHR46383">
    <property type="entry name" value="ASPARTATE AMINOTRANSFERASE"/>
    <property type="match status" value="1"/>
</dbReference>
<dbReference type="InterPro" id="IPR004838">
    <property type="entry name" value="NHTrfase_class1_PyrdxlP-BS"/>
</dbReference>
<dbReference type="EC" id="2.6.1.-" evidence="6"/>
<evidence type="ECO:0000256" key="1">
    <source>
        <dbReference type="ARBA" id="ARBA00001933"/>
    </source>
</evidence>
<dbReference type="GO" id="GO:0030170">
    <property type="term" value="F:pyridoxal phosphate binding"/>
    <property type="evidence" value="ECO:0007669"/>
    <property type="project" value="InterPro"/>
</dbReference>
<dbReference type="Gene3D" id="3.90.1150.10">
    <property type="entry name" value="Aspartate Aminotransferase, domain 1"/>
    <property type="match status" value="1"/>
</dbReference>
<keyword evidence="3 6" id="KW-0032">Aminotransferase</keyword>
<comment type="similarity">
    <text evidence="2 6">Belongs to the class-I pyridoxal-phosphate-dependent aminotransferase family.</text>
</comment>
<evidence type="ECO:0000259" key="7">
    <source>
        <dbReference type="Pfam" id="PF00155"/>
    </source>
</evidence>
<accession>A0A538TQ44</accession>
<evidence type="ECO:0000256" key="3">
    <source>
        <dbReference type="ARBA" id="ARBA00022576"/>
    </source>
</evidence>
<feature type="domain" description="Aminotransferase class I/classII large" evidence="7">
    <location>
        <begin position="33"/>
        <end position="399"/>
    </location>
</feature>
<reference evidence="8 9" key="1">
    <citation type="journal article" date="2019" name="Nat. Microbiol.">
        <title>Mediterranean grassland soil C-N compound turnover is dependent on rainfall and depth, and is mediated by genomically divergent microorganisms.</title>
        <authorList>
            <person name="Diamond S."/>
            <person name="Andeer P.F."/>
            <person name="Li Z."/>
            <person name="Crits-Christoph A."/>
            <person name="Burstein D."/>
            <person name="Anantharaman K."/>
            <person name="Lane K.R."/>
            <person name="Thomas B.C."/>
            <person name="Pan C."/>
            <person name="Northen T.R."/>
            <person name="Banfield J.F."/>
        </authorList>
    </citation>
    <scope>NUCLEOTIDE SEQUENCE [LARGE SCALE GENOMIC DNA]</scope>
    <source>
        <strain evidence="8">WS_8</strain>
    </source>
</reference>
<dbReference type="PROSITE" id="PS00105">
    <property type="entry name" value="AA_TRANSFER_CLASS_1"/>
    <property type="match status" value="1"/>
</dbReference>
<proteinExistence type="inferred from homology"/>
<keyword evidence="4 6" id="KW-0808">Transferase</keyword>
<dbReference type="InterPro" id="IPR050596">
    <property type="entry name" value="AspAT/PAT-like"/>
</dbReference>
<dbReference type="Pfam" id="PF00155">
    <property type="entry name" value="Aminotran_1_2"/>
    <property type="match status" value="1"/>
</dbReference>
<evidence type="ECO:0000313" key="8">
    <source>
        <dbReference type="EMBL" id="TMQ65751.1"/>
    </source>
</evidence>
<dbReference type="EMBL" id="VBOY01000066">
    <property type="protein sequence ID" value="TMQ65751.1"/>
    <property type="molecule type" value="Genomic_DNA"/>
</dbReference>
<dbReference type="AlphaFoldDB" id="A0A538TQ44"/>
<keyword evidence="5" id="KW-0663">Pyridoxal phosphate</keyword>
<dbReference type="Proteomes" id="UP000316609">
    <property type="component" value="Unassembled WGS sequence"/>
</dbReference>
<evidence type="ECO:0000313" key="9">
    <source>
        <dbReference type="Proteomes" id="UP000316609"/>
    </source>
</evidence>
<evidence type="ECO:0000256" key="5">
    <source>
        <dbReference type="ARBA" id="ARBA00022898"/>
    </source>
</evidence>
<dbReference type="InterPro" id="IPR004839">
    <property type="entry name" value="Aminotransferase_I/II_large"/>
</dbReference>
<evidence type="ECO:0000256" key="6">
    <source>
        <dbReference type="RuleBase" id="RU000481"/>
    </source>
</evidence>
<organism evidence="8 9">
    <name type="scientific">Eiseniibacteriota bacterium</name>
    <dbReference type="NCBI Taxonomy" id="2212470"/>
    <lineage>
        <taxon>Bacteria</taxon>
        <taxon>Candidatus Eiseniibacteriota</taxon>
    </lineage>
</organism>
<evidence type="ECO:0000256" key="2">
    <source>
        <dbReference type="ARBA" id="ARBA00007441"/>
    </source>
</evidence>
<dbReference type="SUPFAM" id="SSF53383">
    <property type="entry name" value="PLP-dependent transferases"/>
    <property type="match status" value="1"/>
</dbReference>